<gene>
    <name evidence="3" type="ORF">ECANGB1_2132</name>
</gene>
<reference evidence="3 4" key="1">
    <citation type="journal article" date="2017" name="Environ. Microbiol.">
        <title>Decay of the glycolytic pathway and adaptation to intranuclear parasitism within Enterocytozoonidae microsporidia.</title>
        <authorList>
            <person name="Wiredu Boakye D."/>
            <person name="Jaroenlak P."/>
            <person name="Prachumwat A."/>
            <person name="Williams T.A."/>
            <person name="Bateman K.S."/>
            <person name="Itsathitphaisarn O."/>
            <person name="Sritunyalucksana K."/>
            <person name="Paszkiewicz K.H."/>
            <person name="Moore K.A."/>
            <person name="Stentiford G.D."/>
            <person name="Williams B.A."/>
        </authorList>
    </citation>
    <scope>NUCLEOTIDE SEQUENCE [LARGE SCALE GENOMIC DNA]</scope>
    <source>
        <strain evidence="3 4">GB1</strain>
    </source>
</reference>
<feature type="domain" description="SUN" evidence="2">
    <location>
        <begin position="211"/>
        <end position="301"/>
    </location>
</feature>
<dbReference type="InterPro" id="IPR012919">
    <property type="entry name" value="SUN_dom"/>
</dbReference>
<dbReference type="Pfam" id="PF07738">
    <property type="entry name" value="Sad1_UNC"/>
    <property type="match status" value="1"/>
</dbReference>
<keyword evidence="1" id="KW-1133">Transmembrane helix</keyword>
<feature type="transmembrane region" description="Helical" evidence="1">
    <location>
        <begin position="122"/>
        <end position="144"/>
    </location>
</feature>
<organism evidence="3 4">
    <name type="scientific">Enterospora canceri</name>
    <dbReference type="NCBI Taxonomy" id="1081671"/>
    <lineage>
        <taxon>Eukaryota</taxon>
        <taxon>Fungi</taxon>
        <taxon>Fungi incertae sedis</taxon>
        <taxon>Microsporidia</taxon>
        <taxon>Enterocytozoonidae</taxon>
        <taxon>Enterospora</taxon>
    </lineage>
</organism>
<protein>
    <recommendedName>
        <fullName evidence="2">SUN domain-containing protein</fullName>
    </recommendedName>
</protein>
<evidence type="ECO:0000313" key="3">
    <source>
        <dbReference type="EMBL" id="ORD93514.1"/>
    </source>
</evidence>
<keyword evidence="1" id="KW-0812">Transmembrane</keyword>
<comment type="caution">
    <text evidence="3">The sequence shown here is derived from an EMBL/GenBank/DDBJ whole genome shotgun (WGS) entry which is preliminary data.</text>
</comment>
<proteinExistence type="predicted"/>
<dbReference type="OrthoDB" id="10647010at2759"/>
<keyword evidence="4" id="KW-1185">Reference proteome</keyword>
<dbReference type="AlphaFoldDB" id="A0A1Y1S5R5"/>
<evidence type="ECO:0000256" key="1">
    <source>
        <dbReference type="SAM" id="Phobius"/>
    </source>
</evidence>
<evidence type="ECO:0000259" key="2">
    <source>
        <dbReference type="Pfam" id="PF07738"/>
    </source>
</evidence>
<dbReference type="Proteomes" id="UP000192639">
    <property type="component" value="Unassembled WGS sequence"/>
</dbReference>
<dbReference type="VEuPathDB" id="MicrosporidiaDB:ECANGB1_2132"/>
<dbReference type="EMBL" id="LWDP01000073">
    <property type="protein sequence ID" value="ORD93514.1"/>
    <property type="molecule type" value="Genomic_DNA"/>
</dbReference>
<name>A0A1Y1S5R5_9MICR</name>
<keyword evidence="1" id="KW-0472">Membrane</keyword>
<evidence type="ECO:0000313" key="4">
    <source>
        <dbReference type="Proteomes" id="UP000192639"/>
    </source>
</evidence>
<accession>A0A1Y1S5R5</accession>
<sequence>MDKKDKIRMSSLENGSLVYSRTDRLFDTDVGEVETQMPRDKSRIKKNEKNKEILNERENGNRIRLVTGKNKQRSSRHKTDRINLDDITGEYDYNNDGYGFEESEVQQESNFMVAWMLYTYNLLVAVYNTVRKYAILILLVAFYYKTTGNAPTQFTTNICTITNARVEEISRLYRFGLFRSRRTSIDNLIQDNPICTSLEMPSQKQTIKRHPYIKISLNKRHHINTIAIYHPIQANKRSAIHRFTLQYVRDNRLVQRELIYKDSYGYQEYQINESIDWFKIRINSNYGEKYVSIYRIFAHGR</sequence>